<dbReference type="GO" id="GO:0004181">
    <property type="term" value="F:metallocarboxypeptidase activity"/>
    <property type="evidence" value="ECO:0007669"/>
    <property type="project" value="InterPro"/>
</dbReference>
<dbReference type="GO" id="GO:0006508">
    <property type="term" value="P:proteolysis"/>
    <property type="evidence" value="ECO:0007669"/>
    <property type="project" value="UniProtKB-KW"/>
</dbReference>
<reference evidence="20" key="1">
    <citation type="submission" date="2022-11" db="UniProtKB">
        <authorList>
            <consortium name="EnsemblMetazoa"/>
        </authorList>
    </citation>
    <scope>IDENTIFICATION</scope>
</reference>
<accession>A0A914AHP7</accession>
<name>A0A914AHP7_PATMI</name>
<keyword evidence="12" id="KW-0843">Virulence</keyword>
<evidence type="ECO:0000256" key="9">
    <source>
        <dbReference type="ARBA" id="ARBA00022729"/>
    </source>
</evidence>
<evidence type="ECO:0000256" key="17">
    <source>
        <dbReference type="PROSITE-ProRule" id="PRU01379"/>
    </source>
</evidence>
<evidence type="ECO:0000256" key="11">
    <source>
        <dbReference type="ARBA" id="ARBA00022833"/>
    </source>
</evidence>
<evidence type="ECO:0000313" key="21">
    <source>
        <dbReference type="Proteomes" id="UP000887568"/>
    </source>
</evidence>
<dbReference type="CDD" id="cd03860">
    <property type="entry name" value="M14_CP_A-B_like"/>
    <property type="match status" value="1"/>
</dbReference>
<dbReference type="GO" id="GO:0008270">
    <property type="term" value="F:zinc ion binding"/>
    <property type="evidence" value="ECO:0007669"/>
    <property type="project" value="InterPro"/>
</dbReference>
<evidence type="ECO:0000259" key="19">
    <source>
        <dbReference type="PROSITE" id="PS52035"/>
    </source>
</evidence>
<dbReference type="InterPro" id="IPR000834">
    <property type="entry name" value="Peptidase_M14"/>
</dbReference>
<evidence type="ECO:0000256" key="1">
    <source>
        <dbReference type="ARBA" id="ARBA00001947"/>
    </source>
</evidence>
<evidence type="ECO:0000313" key="20">
    <source>
        <dbReference type="EnsemblMetazoa" id="XP_038063056.1"/>
    </source>
</evidence>
<evidence type="ECO:0000256" key="3">
    <source>
        <dbReference type="ARBA" id="ARBA00004613"/>
    </source>
</evidence>
<feature type="domain" description="Peptidase M14" evidence="19">
    <location>
        <begin position="134"/>
        <end position="441"/>
    </location>
</feature>
<dbReference type="AlphaFoldDB" id="A0A914AHP7"/>
<dbReference type="OrthoDB" id="3626597at2759"/>
<dbReference type="EnsemblMetazoa" id="XM_038207128.1">
    <property type="protein sequence ID" value="XP_038063056.1"/>
    <property type="gene ID" value="LOC119733761"/>
</dbReference>
<dbReference type="InterPro" id="IPR003146">
    <property type="entry name" value="M14A_act_pep"/>
</dbReference>
<dbReference type="FunFam" id="3.40.630.10:FF:000040">
    <property type="entry name" value="zinc carboxypeptidase"/>
    <property type="match status" value="1"/>
</dbReference>
<evidence type="ECO:0000256" key="8">
    <source>
        <dbReference type="ARBA" id="ARBA00022723"/>
    </source>
</evidence>
<evidence type="ECO:0000256" key="15">
    <source>
        <dbReference type="ARBA" id="ARBA00023157"/>
    </source>
</evidence>
<dbReference type="Pfam" id="PF00246">
    <property type="entry name" value="Peptidase_M14"/>
    <property type="match status" value="1"/>
</dbReference>
<dbReference type="PANTHER" id="PTHR11705:SF143">
    <property type="entry name" value="SLL0236 PROTEIN"/>
    <property type="match status" value="1"/>
</dbReference>
<dbReference type="SMART" id="SM00631">
    <property type="entry name" value="Zn_pept"/>
    <property type="match status" value="1"/>
</dbReference>
<dbReference type="GeneID" id="119733761"/>
<comment type="similarity">
    <text evidence="4 17">Belongs to the peptidase M14 family.</text>
</comment>
<evidence type="ECO:0000256" key="16">
    <source>
        <dbReference type="ARBA" id="ARBA00057299"/>
    </source>
</evidence>
<evidence type="ECO:0000256" key="6">
    <source>
        <dbReference type="ARBA" id="ARBA00022645"/>
    </source>
</evidence>
<sequence>MAGLTHMLLLVGVIGALLPLDVVGAPSGTSERYQVLTVTPQTEDDVQTLHLIKTNPNLEVSFWTYPGAAGQAVDLMVSSSRLKQLQKHLEKGNFTTEVKIENVEELARQQMAGSSRPSEIASLGLQPTGFDYGKYHTYQEIFYWTRNITDAYRKMTRLHHLGMTFEGRWIHGIQISTALQRDTSNAALRPALYFQAGMHAREWIGPATIMFMTASLLDQYGTDKDVTTLLDTFDVFIVPLVNADGYAYTWTSEPNARAWRKTRTNNTGSDCVGVDPNRNFAVKFADEGASQDPCSDQYCGPFPFFAVEVYNVAQFLVSQPGVSIKGFIDFHSYSQLWMTPYGYTKELPPDYKAQLEGCNESIASLKAVYGTEYQCGSIANVINYLSSGSSADFTYIKLNITYSYGVELRDAGKYGFLLPPDQIIPSGTETLAGLVTYGLFVKGKLP</sequence>
<keyword evidence="9 18" id="KW-0732">Signal</keyword>
<dbReference type="Gene3D" id="3.30.70.340">
    <property type="entry name" value="Metallocarboxypeptidase-like"/>
    <property type="match status" value="1"/>
</dbReference>
<evidence type="ECO:0000256" key="2">
    <source>
        <dbReference type="ARBA" id="ARBA00003091"/>
    </source>
</evidence>
<dbReference type="Gene3D" id="3.40.630.10">
    <property type="entry name" value="Zn peptidases"/>
    <property type="match status" value="1"/>
</dbReference>
<dbReference type="PRINTS" id="PR00765">
    <property type="entry name" value="CRBOXYPTASEA"/>
</dbReference>
<dbReference type="SUPFAM" id="SSF53187">
    <property type="entry name" value="Zn-dependent exopeptidases"/>
    <property type="match status" value="1"/>
</dbReference>
<keyword evidence="8" id="KW-0479">Metal-binding</keyword>
<evidence type="ECO:0000256" key="10">
    <source>
        <dbReference type="ARBA" id="ARBA00022801"/>
    </source>
</evidence>
<evidence type="ECO:0000256" key="7">
    <source>
        <dbReference type="ARBA" id="ARBA00022670"/>
    </source>
</evidence>
<keyword evidence="15" id="KW-1015">Disulfide bond</keyword>
<protein>
    <recommendedName>
        <fullName evidence="19">Peptidase M14 domain-containing protein</fullName>
    </recommendedName>
</protein>
<feature type="signal peptide" evidence="18">
    <location>
        <begin position="1"/>
        <end position="24"/>
    </location>
</feature>
<keyword evidence="13" id="KW-0482">Metalloprotease</keyword>
<feature type="active site" description="Proton donor/acceptor" evidence="17">
    <location>
        <position position="407"/>
    </location>
</feature>
<keyword evidence="7" id="KW-0645">Protease</keyword>
<dbReference type="Proteomes" id="UP000887568">
    <property type="component" value="Unplaced"/>
</dbReference>
<dbReference type="PROSITE" id="PS52035">
    <property type="entry name" value="PEPTIDASE_M14"/>
    <property type="match status" value="1"/>
</dbReference>
<keyword evidence="21" id="KW-1185">Reference proteome</keyword>
<dbReference type="OMA" id="MFAFHSQ"/>
<organism evidence="20 21">
    <name type="scientific">Patiria miniata</name>
    <name type="common">Bat star</name>
    <name type="synonym">Asterina miniata</name>
    <dbReference type="NCBI Taxonomy" id="46514"/>
    <lineage>
        <taxon>Eukaryota</taxon>
        <taxon>Metazoa</taxon>
        <taxon>Echinodermata</taxon>
        <taxon>Eleutherozoa</taxon>
        <taxon>Asterozoa</taxon>
        <taxon>Asteroidea</taxon>
        <taxon>Valvatacea</taxon>
        <taxon>Valvatida</taxon>
        <taxon>Asterinidae</taxon>
        <taxon>Patiria</taxon>
    </lineage>
</organism>
<comment type="cofactor">
    <cofactor evidence="1">
        <name>Zn(2+)</name>
        <dbReference type="ChEBI" id="CHEBI:29105"/>
    </cofactor>
</comment>
<dbReference type="RefSeq" id="XP_038063056.1">
    <property type="nucleotide sequence ID" value="XM_038207128.1"/>
</dbReference>
<dbReference type="InterPro" id="IPR057246">
    <property type="entry name" value="CARBOXYPEPT_ZN_1"/>
</dbReference>
<proteinExistence type="inferred from homology"/>
<keyword evidence="5" id="KW-0964">Secreted</keyword>
<comment type="subcellular location">
    <subcellularLocation>
        <location evidence="3">Secreted</location>
    </subcellularLocation>
</comment>
<dbReference type="SUPFAM" id="SSF54897">
    <property type="entry name" value="Protease propeptides/inhibitors"/>
    <property type="match status" value="1"/>
</dbReference>
<dbReference type="Pfam" id="PF02244">
    <property type="entry name" value="Propep_M14"/>
    <property type="match status" value="1"/>
</dbReference>
<evidence type="ECO:0000256" key="5">
    <source>
        <dbReference type="ARBA" id="ARBA00022525"/>
    </source>
</evidence>
<evidence type="ECO:0000256" key="14">
    <source>
        <dbReference type="ARBA" id="ARBA00023145"/>
    </source>
</evidence>
<evidence type="ECO:0000256" key="4">
    <source>
        <dbReference type="ARBA" id="ARBA00005988"/>
    </source>
</evidence>
<evidence type="ECO:0000256" key="18">
    <source>
        <dbReference type="SAM" id="SignalP"/>
    </source>
</evidence>
<evidence type="ECO:0000256" key="13">
    <source>
        <dbReference type="ARBA" id="ARBA00023049"/>
    </source>
</evidence>
<dbReference type="PROSITE" id="PS00132">
    <property type="entry name" value="CARBOXYPEPT_ZN_1"/>
    <property type="match status" value="1"/>
</dbReference>
<dbReference type="PANTHER" id="PTHR11705">
    <property type="entry name" value="PROTEASE FAMILY M14 CARBOXYPEPTIDASE A,B"/>
    <property type="match status" value="1"/>
</dbReference>
<comment type="function">
    <text evidence="16">Involved in the digestion of the blood meal.</text>
</comment>
<dbReference type="GO" id="GO:0005615">
    <property type="term" value="C:extracellular space"/>
    <property type="evidence" value="ECO:0007669"/>
    <property type="project" value="TreeGrafter"/>
</dbReference>
<keyword evidence="6" id="KW-0121">Carboxypeptidase</keyword>
<feature type="chain" id="PRO_5037413393" description="Peptidase M14 domain-containing protein" evidence="18">
    <location>
        <begin position="25"/>
        <end position="446"/>
    </location>
</feature>
<comment type="function">
    <text evidence="2">Extracellular metalloprotease that contributes to pathogenicity.</text>
</comment>
<keyword evidence="14" id="KW-0865">Zymogen</keyword>
<dbReference type="InterPro" id="IPR036990">
    <property type="entry name" value="M14A-like_propep"/>
</dbReference>
<evidence type="ECO:0000256" key="12">
    <source>
        <dbReference type="ARBA" id="ARBA00023026"/>
    </source>
</evidence>
<keyword evidence="10" id="KW-0378">Hydrolase</keyword>
<keyword evidence="11" id="KW-0862">Zinc</keyword>